<sequence>MITVPAYVRAEVADGGPAGPWHHRQVVSAEERARRRQLRDAYKHAERTARAALMPLDKGELDDLVKFVDARVVAEGCDHTRRFTVQWAAEHQVSLDRLVEGLEEFDGYCDCEVVMNCDPDQIYG</sequence>
<comment type="caution">
    <text evidence="1">The sequence shown here is derived from an EMBL/GenBank/DDBJ whole genome shotgun (WGS) entry which is preliminary data.</text>
</comment>
<keyword evidence="2" id="KW-1185">Reference proteome</keyword>
<dbReference type="Pfam" id="PF10905">
    <property type="entry name" value="DUF2695"/>
    <property type="match status" value="1"/>
</dbReference>
<accession>A0A919PV07</accession>
<gene>
    <name evidence="1" type="ORF">Dsi01nite_082630</name>
</gene>
<dbReference type="Proteomes" id="UP000660611">
    <property type="component" value="Unassembled WGS sequence"/>
</dbReference>
<dbReference type="EMBL" id="BONQ01000129">
    <property type="protein sequence ID" value="GIG50222.1"/>
    <property type="molecule type" value="Genomic_DNA"/>
</dbReference>
<name>A0A919PV07_9ACTN</name>
<evidence type="ECO:0000313" key="2">
    <source>
        <dbReference type="Proteomes" id="UP000660611"/>
    </source>
</evidence>
<dbReference type="AlphaFoldDB" id="A0A919PV07"/>
<proteinExistence type="predicted"/>
<reference evidence="1" key="1">
    <citation type="submission" date="2021-01" db="EMBL/GenBank/DDBJ databases">
        <title>Whole genome shotgun sequence of Dactylosporangium siamense NBRC 106093.</title>
        <authorList>
            <person name="Komaki H."/>
            <person name="Tamura T."/>
        </authorList>
    </citation>
    <scope>NUCLEOTIDE SEQUENCE</scope>
    <source>
        <strain evidence="1">NBRC 106093</strain>
    </source>
</reference>
<organism evidence="1 2">
    <name type="scientific">Dactylosporangium siamense</name>
    <dbReference type="NCBI Taxonomy" id="685454"/>
    <lineage>
        <taxon>Bacteria</taxon>
        <taxon>Bacillati</taxon>
        <taxon>Actinomycetota</taxon>
        <taxon>Actinomycetes</taxon>
        <taxon>Micromonosporales</taxon>
        <taxon>Micromonosporaceae</taxon>
        <taxon>Dactylosporangium</taxon>
    </lineage>
</organism>
<dbReference type="InterPro" id="IPR024248">
    <property type="entry name" value="DUF2695"/>
</dbReference>
<evidence type="ECO:0008006" key="3">
    <source>
        <dbReference type="Google" id="ProtNLM"/>
    </source>
</evidence>
<evidence type="ECO:0000313" key="1">
    <source>
        <dbReference type="EMBL" id="GIG50222.1"/>
    </source>
</evidence>
<protein>
    <recommendedName>
        <fullName evidence="3">DUF2695 domain-containing protein</fullName>
    </recommendedName>
</protein>